<keyword evidence="3" id="KW-1185">Reference proteome</keyword>
<comment type="caution">
    <text evidence="2">The sequence shown here is derived from an EMBL/GenBank/DDBJ whole genome shotgun (WGS) entry which is preliminary data.</text>
</comment>
<evidence type="ECO:0000313" key="3">
    <source>
        <dbReference type="Proteomes" id="UP000599009"/>
    </source>
</evidence>
<gene>
    <name evidence="2" type="ORF">GCM10011394_24900</name>
</gene>
<name>A0ABQ2ENP3_9GAMM</name>
<feature type="chain" id="PRO_5045907199" description="DUF3016 domain-containing protein" evidence="1">
    <location>
        <begin position="27"/>
        <end position="187"/>
    </location>
</feature>
<dbReference type="InterPro" id="IPR021557">
    <property type="entry name" value="DUF3016"/>
</dbReference>
<accession>A0ABQ2ENP3</accession>
<protein>
    <recommendedName>
        <fullName evidence="4">DUF3016 domain-containing protein</fullName>
    </recommendedName>
</protein>
<feature type="signal peptide" evidence="1">
    <location>
        <begin position="1"/>
        <end position="26"/>
    </location>
</feature>
<reference evidence="3" key="1">
    <citation type="journal article" date="2019" name="Int. J. Syst. Evol. Microbiol.">
        <title>The Global Catalogue of Microorganisms (GCM) 10K type strain sequencing project: providing services to taxonomists for standard genome sequencing and annotation.</title>
        <authorList>
            <consortium name="The Broad Institute Genomics Platform"/>
            <consortium name="The Broad Institute Genome Sequencing Center for Infectious Disease"/>
            <person name="Wu L."/>
            <person name="Ma J."/>
        </authorList>
    </citation>
    <scope>NUCLEOTIDE SEQUENCE [LARGE SCALE GENOMIC DNA]</scope>
    <source>
        <strain evidence="3">CGMCC 1.8985</strain>
    </source>
</reference>
<sequence length="187" mass="20738">MPRPRHIQALVIGTLLAFALAGPAIAADVTDADYPRSLEQDGPVAVSWADPSGFTEIRHSRNRFEARRGDWVRDIARHLARRAGDVLGPGERLEVEITDIKRAGDFEPGAGRGDHVRVVRDIYPPRIHLSYSRHDAAGNVVDGGERELTDLGFLQRGVGMVSMSDPLRHEKRLIDDWVRRDLAGPGR</sequence>
<dbReference type="EMBL" id="BMME01000001">
    <property type="protein sequence ID" value="GGK14669.1"/>
    <property type="molecule type" value="Genomic_DNA"/>
</dbReference>
<organism evidence="2 3">
    <name type="scientific">Luteimonas terricola</name>
    <dbReference type="NCBI Taxonomy" id="645597"/>
    <lineage>
        <taxon>Bacteria</taxon>
        <taxon>Pseudomonadati</taxon>
        <taxon>Pseudomonadota</taxon>
        <taxon>Gammaproteobacteria</taxon>
        <taxon>Lysobacterales</taxon>
        <taxon>Lysobacteraceae</taxon>
        <taxon>Luteimonas</taxon>
    </lineage>
</organism>
<dbReference type="Pfam" id="PF11454">
    <property type="entry name" value="DUF3016"/>
    <property type="match status" value="1"/>
</dbReference>
<dbReference type="Proteomes" id="UP000599009">
    <property type="component" value="Unassembled WGS sequence"/>
</dbReference>
<dbReference type="RefSeq" id="WP_132986957.1">
    <property type="nucleotide sequence ID" value="NZ_BMME01000001.1"/>
</dbReference>
<proteinExistence type="predicted"/>
<keyword evidence="1" id="KW-0732">Signal</keyword>
<evidence type="ECO:0008006" key="4">
    <source>
        <dbReference type="Google" id="ProtNLM"/>
    </source>
</evidence>
<evidence type="ECO:0000256" key="1">
    <source>
        <dbReference type="SAM" id="SignalP"/>
    </source>
</evidence>
<evidence type="ECO:0000313" key="2">
    <source>
        <dbReference type="EMBL" id="GGK14669.1"/>
    </source>
</evidence>